<keyword evidence="3 5" id="KW-0472">Membrane</keyword>
<evidence type="ECO:0000256" key="4">
    <source>
        <dbReference type="ARBA" id="ARBA00023237"/>
    </source>
</evidence>
<proteinExistence type="predicted"/>
<comment type="caution">
    <text evidence="9">The sequence shown here is derived from an EMBL/GenBank/DDBJ whole genome shotgun (WGS) entry which is preliminary data.</text>
</comment>
<evidence type="ECO:0000256" key="3">
    <source>
        <dbReference type="ARBA" id="ARBA00023136"/>
    </source>
</evidence>
<feature type="chain" id="PRO_5007566192" evidence="7">
    <location>
        <begin position="42"/>
        <end position="578"/>
    </location>
</feature>
<evidence type="ECO:0000313" key="9">
    <source>
        <dbReference type="EMBL" id="KYF58319.1"/>
    </source>
</evidence>
<accession>A0A150PRL5</accession>
<dbReference type="Pfam" id="PF00691">
    <property type="entry name" value="OmpA"/>
    <property type="match status" value="1"/>
</dbReference>
<dbReference type="GO" id="GO:0005509">
    <property type="term" value="F:calcium ion binding"/>
    <property type="evidence" value="ECO:0007669"/>
    <property type="project" value="InterPro"/>
</dbReference>
<dbReference type="InterPro" id="IPR006664">
    <property type="entry name" value="OMP_bac"/>
</dbReference>
<dbReference type="SUPFAM" id="SSF103088">
    <property type="entry name" value="OmpA-like"/>
    <property type="match status" value="1"/>
</dbReference>
<dbReference type="InterPro" id="IPR036737">
    <property type="entry name" value="OmpA-like_sf"/>
</dbReference>
<dbReference type="InterPro" id="IPR050330">
    <property type="entry name" value="Bact_OuterMem_StrucFunc"/>
</dbReference>
<evidence type="ECO:0000313" key="10">
    <source>
        <dbReference type="Proteomes" id="UP000075604"/>
    </source>
</evidence>
<protein>
    <submittedName>
        <fullName evidence="9">Cell envelope biogenesis protein OmpA</fullName>
    </submittedName>
</protein>
<dbReference type="SUPFAM" id="SSF103647">
    <property type="entry name" value="TSP type-3 repeat"/>
    <property type="match status" value="1"/>
</dbReference>
<dbReference type="PROSITE" id="PS51123">
    <property type="entry name" value="OMPA_2"/>
    <property type="match status" value="1"/>
</dbReference>
<dbReference type="EMBL" id="JELX01001629">
    <property type="protein sequence ID" value="KYF58319.1"/>
    <property type="molecule type" value="Genomic_DNA"/>
</dbReference>
<dbReference type="PANTHER" id="PTHR30329:SF21">
    <property type="entry name" value="LIPOPROTEIN YIAD-RELATED"/>
    <property type="match status" value="1"/>
</dbReference>
<dbReference type="Gene3D" id="3.30.1330.60">
    <property type="entry name" value="OmpA-like domain"/>
    <property type="match status" value="1"/>
</dbReference>
<comment type="subcellular location">
    <subcellularLocation>
        <location evidence="1">Cell outer membrane</location>
    </subcellularLocation>
</comment>
<gene>
    <name evidence="9" type="ORF">BE04_27705</name>
</gene>
<reference evidence="9 10" key="1">
    <citation type="submission" date="2014-02" db="EMBL/GenBank/DDBJ databases">
        <title>The small core and large imbalanced accessory genome model reveals a collaborative survival strategy of Sorangium cellulosum strains in nature.</title>
        <authorList>
            <person name="Han K."/>
            <person name="Peng R."/>
            <person name="Blom J."/>
            <person name="Li Y.-Z."/>
        </authorList>
    </citation>
    <scope>NUCLEOTIDE SEQUENCE [LARGE SCALE GENOMIC DNA]</scope>
    <source>
        <strain evidence="9 10">So0157-18</strain>
    </source>
</reference>
<organism evidence="9 10">
    <name type="scientific">Sorangium cellulosum</name>
    <name type="common">Polyangium cellulosum</name>
    <dbReference type="NCBI Taxonomy" id="56"/>
    <lineage>
        <taxon>Bacteria</taxon>
        <taxon>Pseudomonadati</taxon>
        <taxon>Myxococcota</taxon>
        <taxon>Polyangia</taxon>
        <taxon>Polyangiales</taxon>
        <taxon>Polyangiaceae</taxon>
        <taxon>Sorangium</taxon>
    </lineage>
</organism>
<evidence type="ECO:0000259" key="8">
    <source>
        <dbReference type="PROSITE" id="PS51123"/>
    </source>
</evidence>
<dbReference type="PRINTS" id="PR01021">
    <property type="entry name" value="OMPADOMAIN"/>
</dbReference>
<dbReference type="GO" id="GO:0009279">
    <property type="term" value="C:cell outer membrane"/>
    <property type="evidence" value="ECO:0007669"/>
    <property type="project" value="UniProtKB-SubCell"/>
</dbReference>
<evidence type="ECO:0000256" key="7">
    <source>
        <dbReference type="SAM" id="SignalP"/>
    </source>
</evidence>
<evidence type="ECO:0000256" key="6">
    <source>
        <dbReference type="SAM" id="MobiDB-lite"/>
    </source>
</evidence>
<dbReference type="GO" id="GO:0007155">
    <property type="term" value="P:cell adhesion"/>
    <property type="evidence" value="ECO:0007669"/>
    <property type="project" value="InterPro"/>
</dbReference>
<dbReference type="InterPro" id="IPR028974">
    <property type="entry name" value="TSP_type-3_rpt"/>
</dbReference>
<feature type="compositionally biased region" description="Basic and acidic residues" evidence="6">
    <location>
        <begin position="383"/>
        <end position="400"/>
    </location>
</feature>
<feature type="compositionally biased region" description="Acidic residues" evidence="6">
    <location>
        <begin position="415"/>
        <end position="426"/>
    </location>
</feature>
<feature type="signal peptide" evidence="7">
    <location>
        <begin position="1"/>
        <end position="41"/>
    </location>
</feature>
<sequence length="578" mass="63147">MDRRNLPGGKPRRPSRLRCALTAAALAAPALVALAPSAARAQDRTFYLDRLRMAGAPDDGIGVWRPHMGEKTRLFGQLGLGVSVHPLRNDNYVDNLAVEEQLEGEGPVTSQLITYLSAGVEILGRGALQASFPIVVFQDGNQTCHPDRTLGLDQCVNLKTATPMDLRLDARLVALELDERRFRLGLTAAVFVPVGNVYSFGGDRTVSSAFGLGAEYDFKDFFVTLNTGVAIRPPVRLHELRVGTELTYGVGGYVPLVDDTIRVGAEIFGSFGLREETLGELDASPIEWQLNGRMALTKDKALYAGAGVGTRMSGGYAPDFRGVAVVGYSFSIADSGTRSPGFNYVIEQEKDTDGDGYPDVIDLCPQDPEDGKQPKPADGCPDMPDRDGDGIPDVVDKCPDDPEDKDGIDDRDGCPEEDADQDGIPDAEDKCPKEPGQVVVDEPEKNGCPYYIRRITGSAEIEIMKQVEFEFDSSRILPQSYPILDEVVRLLKANPEIKLLSIEGHTDNQGTIDYNDRLAHNRAIAVRVYLVNKGIQGERLTSVGYGSRRPLVANDTPEGRQRNRRVEFHIKSQSIEGR</sequence>
<name>A0A150PRL5_SORCE</name>
<dbReference type="AlphaFoldDB" id="A0A150PRL5"/>
<dbReference type="InterPro" id="IPR006665">
    <property type="entry name" value="OmpA-like"/>
</dbReference>
<evidence type="ECO:0000256" key="5">
    <source>
        <dbReference type="PROSITE-ProRule" id="PRU00473"/>
    </source>
</evidence>
<evidence type="ECO:0000256" key="2">
    <source>
        <dbReference type="ARBA" id="ARBA00022729"/>
    </source>
</evidence>
<dbReference type="CDD" id="cd07185">
    <property type="entry name" value="OmpA_C-like"/>
    <property type="match status" value="1"/>
</dbReference>
<dbReference type="Pfam" id="PF02412">
    <property type="entry name" value="TSP_3"/>
    <property type="match status" value="2"/>
</dbReference>
<keyword evidence="2 7" id="KW-0732">Signal</keyword>
<dbReference type="InterPro" id="IPR003367">
    <property type="entry name" value="Thrombospondin_3-like_rpt"/>
</dbReference>
<dbReference type="PANTHER" id="PTHR30329">
    <property type="entry name" value="STATOR ELEMENT OF FLAGELLAR MOTOR COMPLEX"/>
    <property type="match status" value="1"/>
</dbReference>
<feature type="domain" description="OmpA-like" evidence="8">
    <location>
        <begin position="456"/>
        <end position="574"/>
    </location>
</feature>
<keyword evidence="4" id="KW-0998">Cell outer membrane</keyword>
<dbReference type="Gene3D" id="4.10.1080.10">
    <property type="entry name" value="TSP type-3 repeat"/>
    <property type="match status" value="1"/>
</dbReference>
<dbReference type="Proteomes" id="UP000075604">
    <property type="component" value="Unassembled WGS sequence"/>
</dbReference>
<evidence type="ECO:0000256" key="1">
    <source>
        <dbReference type="ARBA" id="ARBA00004442"/>
    </source>
</evidence>
<feature type="region of interest" description="Disordered" evidence="6">
    <location>
        <begin position="349"/>
        <end position="442"/>
    </location>
</feature>